<dbReference type="Gene3D" id="3.20.20.80">
    <property type="entry name" value="Glycosidases"/>
    <property type="match status" value="1"/>
</dbReference>
<dbReference type="InterPro" id="IPR017853">
    <property type="entry name" value="GH"/>
</dbReference>
<evidence type="ECO:0000256" key="2">
    <source>
        <dbReference type="ARBA" id="ARBA00011738"/>
    </source>
</evidence>
<dbReference type="FunFam" id="3.20.20.80:FF:000013">
    <property type="entry name" value="lactase-phlorizin hydrolase"/>
    <property type="match status" value="1"/>
</dbReference>
<name>A0A1B6D232_9HEMI</name>
<dbReference type="PANTHER" id="PTHR10353">
    <property type="entry name" value="GLYCOSYL HYDROLASE"/>
    <property type="match status" value="1"/>
</dbReference>
<keyword evidence="3" id="KW-0378">Hydrolase</keyword>
<keyword evidence="7" id="KW-0732">Signal</keyword>
<dbReference type="EMBL" id="GEDC01024268">
    <property type="protein sequence ID" value="JAS13030.1"/>
    <property type="molecule type" value="Transcribed_RNA"/>
</dbReference>
<dbReference type="SUPFAM" id="SSF51445">
    <property type="entry name" value="(Trans)glycosidases"/>
    <property type="match status" value="1"/>
</dbReference>
<evidence type="ECO:0000256" key="4">
    <source>
        <dbReference type="ARBA" id="ARBA00023180"/>
    </source>
</evidence>
<proteinExistence type="inferred from homology"/>
<evidence type="ECO:0000313" key="9">
    <source>
        <dbReference type="EMBL" id="JAS19706.1"/>
    </source>
</evidence>
<evidence type="ECO:0000313" key="8">
    <source>
        <dbReference type="EMBL" id="JAS13030.1"/>
    </source>
</evidence>
<gene>
    <name evidence="8" type="ORF">g.7599</name>
    <name evidence="9" type="ORF">g.7602</name>
</gene>
<reference evidence="9" key="1">
    <citation type="submission" date="2015-12" db="EMBL/GenBank/DDBJ databases">
        <title>De novo transcriptome assembly of four potential Pierce s Disease insect vectors from Arizona vineyards.</title>
        <authorList>
            <person name="Tassone E.E."/>
        </authorList>
    </citation>
    <scope>NUCLEOTIDE SEQUENCE</scope>
</reference>
<protein>
    <submittedName>
        <fullName evidence="9">Uncharacterized protein</fullName>
    </submittedName>
</protein>
<evidence type="ECO:0000256" key="6">
    <source>
        <dbReference type="RuleBase" id="RU003690"/>
    </source>
</evidence>
<evidence type="ECO:0000256" key="5">
    <source>
        <dbReference type="ARBA" id="ARBA00023295"/>
    </source>
</evidence>
<keyword evidence="5" id="KW-0326">Glycosidase</keyword>
<sequence>MLRNGKIVIIFFLYDWAGCLEQDNKVFPHGFKIGTASSAYQIEGAFNEDGRGESIWDKFVRQKPSPIADSSNGEVAADSYHKYKEDVQLLKNIGFDHYRFSISWTRILPNGEINQINQKGVDYYNALIDELLANKIEPLVTMSHFDLPQTLQDLGGWSNPDIVKYFEDFAYVLFGTFGDRVKHWVTINEGIIMILGYNTKMLAPGLHINGSGEYMAAHNIIRAHAKAYRLYQREFKEKQNGQVGFTIVGEFMMPFDDTEENLRAAEKALQFTIGWFAHPIFSEKGDYPPIMKEVIERNSMVEKRRRSRLPSFTPEEIEEIKGSADFFGLNHYSTYLVKVKKNITNTKLNIPAITEYDLMVELSHDPTWKGSAENPNFRTVPTGLRGILNFIKNNYNNPPVIITENGYGDSGTIDDYDRIQFHHGYLSELLKAVHIDQCNVFGYTIWSFLDCFEWNSGYKIQFGMVNVDYEDPERKRTPKKSTSYFQDILKQRTLPEKVPTKKRKQFRRAYITQRHH</sequence>
<evidence type="ECO:0000256" key="1">
    <source>
        <dbReference type="ARBA" id="ARBA00010838"/>
    </source>
</evidence>
<dbReference type="PRINTS" id="PR00131">
    <property type="entry name" value="GLHYDRLASE1"/>
</dbReference>
<dbReference type="GO" id="GO:0005975">
    <property type="term" value="P:carbohydrate metabolic process"/>
    <property type="evidence" value="ECO:0007669"/>
    <property type="project" value="InterPro"/>
</dbReference>
<feature type="signal peptide" evidence="7">
    <location>
        <begin position="1"/>
        <end position="21"/>
    </location>
</feature>
<keyword evidence="4" id="KW-0325">Glycoprotein</keyword>
<feature type="chain" id="PRO_5008581005" evidence="7">
    <location>
        <begin position="22"/>
        <end position="516"/>
    </location>
</feature>
<dbReference type="InterPro" id="IPR001360">
    <property type="entry name" value="Glyco_hydro_1"/>
</dbReference>
<evidence type="ECO:0000256" key="7">
    <source>
        <dbReference type="SAM" id="SignalP"/>
    </source>
</evidence>
<comment type="similarity">
    <text evidence="1 6">Belongs to the glycosyl hydrolase 1 family.</text>
</comment>
<comment type="subunit">
    <text evidence="2">Homodimer.</text>
</comment>
<organism evidence="9">
    <name type="scientific">Clastoptera arizonana</name>
    <name type="common">Arizona spittle bug</name>
    <dbReference type="NCBI Taxonomy" id="38151"/>
    <lineage>
        <taxon>Eukaryota</taxon>
        <taxon>Metazoa</taxon>
        <taxon>Ecdysozoa</taxon>
        <taxon>Arthropoda</taxon>
        <taxon>Hexapoda</taxon>
        <taxon>Insecta</taxon>
        <taxon>Pterygota</taxon>
        <taxon>Neoptera</taxon>
        <taxon>Paraneoptera</taxon>
        <taxon>Hemiptera</taxon>
        <taxon>Auchenorrhyncha</taxon>
        <taxon>Cercopoidea</taxon>
        <taxon>Clastopteridae</taxon>
        <taxon>Clastoptera</taxon>
    </lineage>
</organism>
<evidence type="ECO:0000256" key="3">
    <source>
        <dbReference type="ARBA" id="ARBA00022801"/>
    </source>
</evidence>
<dbReference type="PANTHER" id="PTHR10353:SF36">
    <property type="entry name" value="LP05116P"/>
    <property type="match status" value="1"/>
</dbReference>
<dbReference type="Pfam" id="PF00232">
    <property type="entry name" value="Glyco_hydro_1"/>
    <property type="match status" value="1"/>
</dbReference>
<dbReference type="EMBL" id="GEDC01017592">
    <property type="protein sequence ID" value="JAS19706.1"/>
    <property type="molecule type" value="Transcribed_RNA"/>
</dbReference>
<dbReference type="AlphaFoldDB" id="A0A1B6D232"/>
<accession>A0A1B6D232</accession>
<dbReference type="GO" id="GO:0008422">
    <property type="term" value="F:beta-glucosidase activity"/>
    <property type="evidence" value="ECO:0007669"/>
    <property type="project" value="TreeGrafter"/>
</dbReference>